<dbReference type="GO" id="GO:0016272">
    <property type="term" value="C:prefoldin complex"/>
    <property type="evidence" value="ECO:0007669"/>
    <property type="project" value="InterPro"/>
</dbReference>
<evidence type="ECO:0008006" key="6">
    <source>
        <dbReference type="Google" id="ProtNLM"/>
    </source>
</evidence>
<evidence type="ECO:0000256" key="1">
    <source>
        <dbReference type="ARBA" id="ARBA00008045"/>
    </source>
</evidence>
<dbReference type="PANTHER" id="PTHR21100:SF9">
    <property type="entry name" value="PREFOLDIN SUBUNIT 4"/>
    <property type="match status" value="1"/>
</dbReference>
<comment type="caution">
    <text evidence="4">The sequence shown here is derived from an EMBL/GenBank/DDBJ whole genome shotgun (WGS) entry which is preliminary data.</text>
</comment>
<proteinExistence type="inferred from homology"/>
<name>A0A8S1IWS7_9CHLO</name>
<dbReference type="GO" id="GO:0005737">
    <property type="term" value="C:cytoplasm"/>
    <property type="evidence" value="ECO:0007669"/>
    <property type="project" value="TreeGrafter"/>
</dbReference>
<protein>
    <recommendedName>
        <fullName evidence="6">Prefoldin subunit 4</fullName>
    </recommendedName>
</protein>
<dbReference type="SUPFAM" id="SSF46579">
    <property type="entry name" value="Prefoldin"/>
    <property type="match status" value="1"/>
</dbReference>
<evidence type="ECO:0000313" key="4">
    <source>
        <dbReference type="EMBL" id="CAD7695666.1"/>
    </source>
</evidence>
<reference evidence="4" key="1">
    <citation type="submission" date="2020-12" db="EMBL/GenBank/DDBJ databases">
        <authorList>
            <person name="Iha C."/>
        </authorList>
    </citation>
    <scope>NUCLEOTIDE SEQUENCE</scope>
</reference>
<organism evidence="4 5">
    <name type="scientific">Ostreobium quekettii</name>
    <dbReference type="NCBI Taxonomy" id="121088"/>
    <lineage>
        <taxon>Eukaryota</taxon>
        <taxon>Viridiplantae</taxon>
        <taxon>Chlorophyta</taxon>
        <taxon>core chlorophytes</taxon>
        <taxon>Ulvophyceae</taxon>
        <taxon>TCBD clade</taxon>
        <taxon>Bryopsidales</taxon>
        <taxon>Ostreobineae</taxon>
        <taxon>Ostreobiaceae</taxon>
        <taxon>Ostreobium</taxon>
    </lineage>
</organism>
<dbReference type="GO" id="GO:0006457">
    <property type="term" value="P:protein folding"/>
    <property type="evidence" value="ECO:0007669"/>
    <property type="project" value="InterPro"/>
</dbReference>
<dbReference type="AlphaFoldDB" id="A0A8S1IWS7"/>
<keyword evidence="5" id="KW-1185">Reference proteome</keyword>
<dbReference type="PANTHER" id="PTHR21100">
    <property type="entry name" value="PREFOLDIN SUBUNIT 4"/>
    <property type="match status" value="1"/>
</dbReference>
<dbReference type="GO" id="GO:0009409">
    <property type="term" value="P:response to cold"/>
    <property type="evidence" value="ECO:0007669"/>
    <property type="project" value="UniProtKB-ARBA"/>
</dbReference>
<dbReference type="InterPro" id="IPR009053">
    <property type="entry name" value="Prefoldin"/>
</dbReference>
<dbReference type="Proteomes" id="UP000708148">
    <property type="component" value="Unassembled WGS sequence"/>
</dbReference>
<evidence type="ECO:0000256" key="3">
    <source>
        <dbReference type="SAM" id="Coils"/>
    </source>
</evidence>
<feature type="coiled-coil region" evidence="3">
    <location>
        <begin position="71"/>
        <end position="162"/>
    </location>
</feature>
<keyword evidence="2" id="KW-0143">Chaperone</keyword>
<dbReference type="EMBL" id="CAJHUC010000374">
    <property type="protein sequence ID" value="CAD7695666.1"/>
    <property type="molecule type" value="Genomic_DNA"/>
</dbReference>
<dbReference type="GO" id="GO:0051082">
    <property type="term" value="F:unfolded protein binding"/>
    <property type="evidence" value="ECO:0007669"/>
    <property type="project" value="InterPro"/>
</dbReference>
<keyword evidence="3" id="KW-0175">Coiled coil</keyword>
<dbReference type="InterPro" id="IPR002777">
    <property type="entry name" value="PFD_beta-like"/>
</dbReference>
<dbReference type="InterPro" id="IPR016661">
    <property type="entry name" value="PFDN4"/>
</dbReference>
<gene>
    <name evidence="4" type="ORF">OSTQU699_LOCUS1027</name>
</gene>
<accession>A0A8S1IWS7</accession>
<sequence>MNAEVSKPNRSSRQCSPTCTGGARAALLPLGEVDLTGSPFVVGAMFGQQGGATTPAQVQVAWEDQSNINRFNKLNNEWHELQARVQRQERLTEDLEDASNELMLVDDDEVRFAMSDCLFVRLPQDEVEVKLQEEAERVKKDYESTKEEVEKIGAEMAMLKTRLYEKFGNAINLEEEV</sequence>
<dbReference type="CDD" id="cd23165">
    <property type="entry name" value="Prefoldin_4"/>
    <property type="match status" value="1"/>
</dbReference>
<comment type="similarity">
    <text evidence="1">Belongs to the prefoldin subunit beta family.</text>
</comment>
<evidence type="ECO:0000256" key="2">
    <source>
        <dbReference type="ARBA" id="ARBA00023186"/>
    </source>
</evidence>
<dbReference type="Pfam" id="PF01920">
    <property type="entry name" value="Prefoldin_2"/>
    <property type="match status" value="1"/>
</dbReference>
<evidence type="ECO:0000313" key="5">
    <source>
        <dbReference type="Proteomes" id="UP000708148"/>
    </source>
</evidence>
<dbReference type="Gene3D" id="1.10.287.370">
    <property type="match status" value="1"/>
</dbReference>
<dbReference type="OrthoDB" id="10250441at2759"/>